<evidence type="ECO:0000256" key="1">
    <source>
        <dbReference type="SAM" id="Coils"/>
    </source>
</evidence>
<dbReference type="EMBL" id="HAEH01000804">
    <property type="protein sequence ID" value="SBR65620.1"/>
    <property type="molecule type" value="Transcribed_RNA"/>
</dbReference>
<feature type="coiled-coil region" evidence="1">
    <location>
        <begin position="11"/>
        <end position="62"/>
    </location>
</feature>
<gene>
    <name evidence="2" type="primary">Nfu_g_1_013290</name>
</gene>
<evidence type="ECO:0000313" key="2">
    <source>
        <dbReference type="EMBL" id="SBS03335.1"/>
    </source>
</evidence>
<protein>
    <submittedName>
        <fullName evidence="2">Uncharacterized protein</fullName>
    </submittedName>
</protein>
<proteinExistence type="predicted"/>
<dbReference type="EMBL" id="HAEI01007798">
    <property type="protein sequence ID" value="SBS03335.1"/>
    <property type="molecule type" value="Transcribed_RNA"/>
</dbReference>
<dbReference type="AlphaFoldDB" id="A0A1A8RB85"/>
<name>A0A1A8RB85_9TELE</name>
<organism evidence="2">
    <name type="scientific">Nothobranchius rachovii</name>
    <name type="common">bluefin notho</name>
    <dbReference type="NCBI Taxonomy" id="451742"/>
    <lineage>
        <taxon>Eukaryota</taxon>
        <taxon>Metazoa</taxon>
        <taxon>Chordata</taxon>
        <taxon>Craniata</taxon>
        <taxon>Vertebrata</taxon>
        <taxon>Euteleostomi</taxon>
        <taxon>Actinopterygii</taxon>
        <taxon>Neopterygii</taxon>
        <taxon>Teleostei</taxon>
        <taxon>Neoteleostei</taxon>
        <taxon>Acanthomorphata</taxon>
        <taxon>Ovalentaria</taxon>
        <taxon>Atherinomorphae</taxon>
        <taxon>Cyprinodontiformes</taxon>
        <taxon>Nothobranchiidae</taxon>
        <taxon>Nothobranchius</taxon>
    </lineage>
</organism>
<reference evidence="2" key="2">
    <citation type="submission" date="2016-06" db="EMBL/GenBank/DDBJ databases">
        <title>The genome of a short-lived fish provides insights into sex chromosome evolution and the genetic control of aging.</title>
        <authorList>
            <person name="Reichwald K."/>
            <person name="Felder M."/>
            <person name="Petzold A."/>
            <person name="Koch P."/>
            <person name="Groth M."/>
            <person name="Platzer M."/>
        </authorList>
    </citation>
    <scope>NUCLEOTIDE SEQUENCE</scope>
    <source>
        <tissue evidence="2">Brain</tissue>
    </source>
</reference>
<accession>A0A1A8RB85</accession>
<reference evidence="2" key="1">
    <citation type="submission" date="2016-05" db="EMBL/GenBank/DDBJ databases">
        <authorList>
            <person name="Lavstsen T."/>
            <person name="Jespersen J.S."/>
        </authorList>
    </citation>
    <scope>NUCLEOTIDE SEQUENCE</scope>
    <source>
        <tissue evidence="2">Brain</tissue>
    </source>
</reference>
<sequence>MGPKRINNDEVDEIKKSLDFLAEELTTVRQQQKSIMDLVQEVKNLKQQNAEKDKQIYILQKRVDELEQYSRINDVVITGVDIKPRSYARAVANNNGEEPTDTDMNHVERQVTTFFHSQGIEISENNIEACHVLSSRNTKGKVSVLMRFVSRKMKNSLLKQAKKLKGTEVYVNEHLTKYNAEIAKKARFLRKQKKIQGTWTANCKIFVKLNGTPEEAKILVIKSLEDLDQFQ</sequence>
<keyword evidence="1" id="KW-0175">Coiled coil</keyword>